<evidence type="ECO:0000259" key="1">
    <source>
        <dbReference type="Pfam" id="PF13966"/>
    </source>
</evidence>
<proteinExistence type="predicted"/>
<dbReference type="Pfam" id="PF13966">
    <property type="entry name" value="zf-RVT"/>
    <property type="match status" value="1"/>
</dbReference>
<dbReference type="InterPro" id="IPR026960">
    <property type="entry name" value="RVT-Znf"/>
</dbReference>
<evidence type="ECO:0000313" key="3">
    <source>
        <dbReference type="Proteomes" id="UP000236291"/>
    </source>
</evidence>
<gene>
    <name evidence="2" type="ORF">L195_g053125</name>
</gene>
<accession>A0A2K3K8X0</accession>
<protein>
    <submittedName>
        <fullName evidence="2">Ribonuclease H</fullName>
    </submittedName>
</protein>
<evidence type="ECO:0000313" key="2">
    <source>
        <dbReference type="EMBL" id="PNX62713.1"/>
    </source>
</evidence>
<name>A0A2K3K8X0_TRIPR</name>
<organism evidence="2 3">
    <name type="scientific">Trifolium pratense</name>
    <name type="common">Red clover</name>
    <dbReference type="NCBI Taxonomy" id="57577"/>
    <lineage>
        <taxon>Eukaryota</taxon>
        <taxon>Viridiplantae</taxon>
        <taxon>Streptophyta</taxon>
        <taxon>Embryophyta</taxon>
        <taxon>Tracheophyta</taxon>
        <taxon>Spermatophyta</taxon>
        <taxon>Magnoliopsida</taxon>
        <taxon>eudicotyledons</taxon>
        <taxon>Gunneridae</taxon>
        <taxon>Pentapetalae</taxon>
        <taxon>rosids</taxon>
        <taxon>fabids</taxon>
        <taxon>Fabales</taxon>
        <taxon>Fabaceae</taxon>
        <taxon>Papilionoideae</taxon>
        <taxon>50 kb inversion clade</taxon>
        <taxon>NPAAA clade</taxon>
        <taxon>Hologalegina</taxon>
        <taxon>IRL clade</taxon>
        <taxon>Trifolieae</taxon>
        <taxon>Trifolium</taxon>
    </lineage>
</organism>
<comment type="caution">
    <text evidence="2">The sequence shown here is derived from an EMBL/GenBank/DDBJ whole genome shotgun (WGS) entry which is preliminary data.</text>
</comment>
<reference evidence="2 3" key="1">
    <citation type="journal article" date="2014" name="Am. J. Bot.">
        <title>Genome assembly and annotation for red clover (Trifolium pratense; Fabaceae).</title>
        <authorList>
            <person name="Istvanek J."/>
            <person name="Jaros M."/>
            <person name="Krenek A."/>
            <person name="Repkova J."/>
        </authorList>
    </citation>
    <scope>NUCLEOTIDE SEQUENCE [LARGE SCALE GENOMIC DNA]</scope>
    <source>
        <strain evidence="3">cv. Tatra</strain>
        <tissue evidence="2">Young leaves</tissue>
    </source>
</reference>
<feature type="domain" description="Reverse transcriptase zinc-binding" evidence="1">
    <location>
        <begin position="14"/>
        <end position="64"/>
    </location>
</feature>
<dbReference type="EMBL" id="ASHM01088381">
    <property type="protein sequence ID" value="PNX62713.1"/>
    <property type="molecule type" value="Genomic_DNA"/>
</dbReference>
<sequence>MMQEKGERGGGGAQGDWKSLWKIRAPPKAKHLLWRICRECLPTKVRLRRHYVQFPTICQLCEEETAAGVLGTMQVCLYVQEQLGTLAVTPSRKLKRWLYWKQCMLSAFTFADGIHNI</sequence>
<dbReference type="AlphaFoldDB" id="A0A2K3K8X0"/>
<dbReference type="Proteomes" id="UP000236291">
    <property type="component" value="Unassembled WGS sequence"/>
</dbReference>
<reference evidence="2 3" key="2">
    <citation type="journal article" date="2017" name="Front. Plant Sci.">
        <title>Gene Classification and Mining of Molecular Markers Useful in Red Clover (Trifolium pratense) Breeding.</title>
        <authorList>
            <person name="Istvanek J."/>
            <person name="Dluhosova J."/>
            <person name="Dluhos P."/>
            <person name="Patkova L."/>
            <person name="Nedelnik J."/>
            <person name="Repkova J."/>
        </authorList>
    </citation>
    <scope>NUCLEOTIDE SEQUENCE [LARGE SCALE GENOMIC DNA]</scope>
    <source>
        <strain evidence="3">cv. Tatra</strain>
        <tissue evidence="2">Young leaves</tissue>
    </source>
</reference>